<protein>
    <submittedName>
        <fullName evidence="1">Uncharacterized protein</fullName>
    </submittedName>
</protein>
<reference evidence="1" key="1">
    <citation type="submission" date="2019-10" db="EMBL/GenBank/DDBJ databases">
        <authorList>
            <consortium name="DOE Joint Genome Institute"/>
            <person name="Kuo A."/>
            <person name="Miyauchi S."/>
            <person name="Kiss E."/>
            <person name="Drula E."/>
            <person name="Kohler A."/>
            <person name="Sanchez-Garcia M."/>
            <person name="Andreopoulos B."/>
            <person name="Barry K.W."/>
            <person name="Bonito G."/>
            <person name="Buee M."/>
            <person name="Carver A."/>
            <person name="Chen C."/>
            <person name="Cichocki N."/>
            <person name="Clum A."/>
            <person name="Culley D."/>
            <person name="Crous P.W."/>
            <person name="Fauchery L."/>
            <person name="Girlanda M."/>
            <person name="Hayes R."/>
            <person name="Keri Z."/>
            <person name="Labutti K."/>
            <person name="Lipzen A."/>
            <person name="Lombard V."/>
            <person name="Magnuson J."/>
            <person name="Maillard F."/>
            <person name="Morin E."/>
            <person name="Murat C."/>
            <person name="Nolan M."/>
            <person name="Ohm R."/>
            <person name="Pangilinan J."/>
            <person name="Pereira M."/>
            <person name="Perotto S."/>
            <person name="Peter M."/>
            <person name="Riley R."/>
            <person name="Sitrit Y."/>
            <person name="Stielow B."/>
            <person name="Szollosi G."/>
            <person name="Zifcakova L."/>
            <person name="Stursova M."/>
            <person name="Spatafora J.W."/>
            <person name="Tedersoo L."/>
            <person name="Vaario L.-M."/>
            <person name="Yamada A."/>
            <person name="Yan M."/>
            <person name="Wang P."/>
            <person name="Xu J."/>
            <person name="Bruns T."/>
            <person name="Baldrian P."/>
            <person name="Vilgalys R."/>
            <person name="Henrissat B."/>
            <person name="Grigoriev I.V."/>
            <person name="Hibbett D."/>
            <person name="Nagy L.G."/>
            <person name="Martin F.M."/>
        </authorList>
    </citation>
    <scope>NUCLEOTIDE SEQUENCE</scope>
    <source>
        <strain evidence="1">P2</strain>
    </source>
</reference>
<organism evidence="1 2">
    <name type="scientific">Thelephora ganbajun</name>
    <name type="common">Ganba fungus</name>
    <dbReference type="NCBI Taxonomy" id="370292"/>
    <lineage>
        <taxon>Eukaryota</taxon>
        <taxon>Fungi</taxon>
        <taxon>Dikarya</taxon>
        <taxon>Basidiomycota</taxon>
        <taxon>Agaricomycotina</taxon>
        <taxon>Agaricomycetes</taxon>
        <taxon>Thelephorales</taxon>
        <taxon>Thelephoraceae</taxon>
        <taxon>Thelephora</taxon>
    </lineage>
</organism>
<name>A0ACB6Z7I1_THEGA</name>
<evidence type="ECO:0000313" key="1">
    <source>
        <dbReference type="EMBL" id="KAF9645248.1"/>
    </source>
</evidence>
<proteinExistence type="predicted"/>
<dbReference type="EMBL" id="MU118098">
    <property type="protein sequence ID" value="KAF9645248.1"/>
    <property type="molecule type" value="Genomic_DNA"/>
</dbReference>
<comment type="caution">
    <text evidence="1">The sequence shown here is derived from an EMBL/GenBank/DDBJ whole genome shotgun (WGS) entry which is preliminary data.</text>
</comment>
<evidence type="ECO:0000313" key="2">
    <source>
        <dbReference type="Proteomes" id="UP000886501"/>
    </source>
</evidence>
<dbReference type="Proteomes" id="UP000886501">
    <property type="component" value="Unassembled WGS sequence"/>
</dbReference>
<sequence length="296" mass="33204">MIPLLFSLLSSVKELSATASLVELQQPEAPPELLIMPGVSPGDLLASLCPIAVALIVATIRYRNEKQMQQRTSDLHDHSSSSSAFEDANITPSETFYVSDNSIVIFRVDGTLYRVHRHYFCSEPSVFADMFVVRPPQLVEVNGEKQLEGTTDESAIEIPGVTAIEFEALLHFFYSSYDLDNTDPEHWVNLLFVATRLRFTRIRARAIQTIGTKFESMCPVEKLAIGTMLNVEEWIFSSFSKICRREKPLSDAEARRLDIVTVARIARAREAIHNFSTSTPFPADRVVKEAFEGTLS</sequence>
<reference evidence="1" key="2">
    <citation type="journal article" date="2020" name="Nat. Commun.">
        <title>Large-scale genome sequencing of mycorrhizal fungi provides insights into the early evolution of symbiotic traits.</title>
        <authorList>
            <person name="Miyauchi S."/>
            <person name="Kiss E."/>
            <person name="Kuo A."/>
            <person name="Drula E."/>
            <person name="Kohler A."/>
            <person name="Sanchez-Garcia M."/>
            <person name="Morin E."/>
            <person name="Andreopoulos B."/>
            <person name="Barry K.W."/>
            <person name="Bonito G."/>
            <person name="Buee M."/>
            <person name="Carver A."/>
            <person name="Chen C."/>
            <person name="Cichocki N."/>
            <person name="Clum A."/>
            <person name="Culley D."/>
            <person name="Crous P.W."/>
            <person name="Fauchery L."/>
            <person name="Girlanda M."/>
            <person name="Hayes R.D."/>
            <person name="Keri Z."/>
            <person name="LaButti K."/>
            <person name="Lipzen A."/>
            <person name="Lombard V."/>
            <person name="Magnuson J."/>
            <person name="Maillard F."/>
            <person name="Murat C."/>
            <person name="Nolan M."/>
            <person name="Ohm R.A."/>
            <person name="Pangilinan J."/>
            <person name="Pereira M.F."/>
            <person name="Perotto S."/>
            <person name="Peter M."/>
            <person name="Pfister S."/>
            <person name="Riley R."/>
            <person name="Sitrit Y."/>
            <person name="Stielow J.B."/>
            <person name="Szollosi G."/>
            <person name="Zifcakova L."/>
            <person name="Stursova M."/>
            <person name="Spatafora J.W."/>
            <person name="Tedersoo L."/>
            <person name="Vaario L.M."/>
            <person name="Yamada A."/>
            <person name="Yan M."/>
            <person name="Wang P."/>
            <person name="Xu J."/>
            <person name="Bruns T."/>
            <person name="Baldrian P."/>
            <person name="Vilgalys R."/>
            <person name="Dunand C."/>
            <person name="Henrissat B."/>
            <person name="Grigoriev I.V."/>
            <person name="Hibbett D."/>
            <person name="Nagy L.G."/>
            <person name="Martin F.M."/>
        </authorList>
    </citation>
    <scope>NUCLEOTIDE SEQUENCE</scope>
    <source>
        <strain evidence="1">P2</strain>
    </source>
</reference>
<accession>A0ACB6Z7I1</accession>
<keyword evidence="2" id="KW-1185">Reference proteome</keyword>
<gene>
    <name evidence="1" type="ORF">BDM02DRAFT_3120542</name>
</gene>